<dbReference type="AlphaFoldDB" id="A0A9N9QIY2"/>
<feature type="transmembrane region" description="Helical" evidence="8">
    <location>
        <begin position="50"/>
        <end position="67"/>
    </location>
</feature>
<keyword evidence="7" id="KW-0325">Glycoprotein</keyword>
<evidence type="ECO:0000256" key="8">
    <source>
        <dbReference type="SAM" id="Phobius"/>
    </source>
</evidence>
<evidence type="ECO:0000256" key="4">
    <source>
        <dbReference type="ARBA" id="ARBA00022989"/>
    </source>
</evidence>
<dbReference type="PANTHER" id="PTHR42643">
    <property type="entry name" value="IONOTROPIC RECEPTOR 20A-RELATED"/>
    <property type="match status" value="1"/>
</dbReference>
<dbReference type="GO" id="GO:0005886">
    <property type="term" value="C:plasma membrane"/>
    <property type="evidence" value="ECO:0007669"/>
    <property type="project" value="UniProtKB-SubCell"/>
</dbReference>
<keyword evidence="4 8" id="KW-1133">Transmembrane helix</keyword>
<evidence type="ECO:0000256" key="3">
    <source>
        <dbReference type="ARBA" id="ARBA00022692"/>
    </source>
</evidence>
<evidence type="ECO:0000313" key="9">
    <source>
        <dbReference type="EMBL" id="CAG9760543.1"/>
    </source>
</evidence>
<evidence type="ECO:0008006" key="11">
    <source>
        <dbReference type="Google" id="ProtNLM"/>
    </source>
</evidence>
<evidence type="ECO:0000256" key="1">
    <source>
        <dbReference type="ARBA" id="ARBA00004651"/>
    </source>
</evidence>
<reference evidence="9" key="1">
    <citation type="submission" date="2022-01" db="EMBL/GenBank/DDBJ databases">
        <authorList>
            <person name="King R."/>
        </authorList>
    </citation>
    <scope>NUCLEOTIDE SEQUENCE</scope>
</reference>
<keyword evidence="3 8" id="KW-0812">Transmembrane</keyword>
<dbReference type="OrthoDB" id="6117597at2759"/>
<feature type="transmembrane region" description="Helical" evidence="8">
    <location>
        <begin position="152"/>
        <end position="172"/>
    </location>
</feature>
<keyword evidence="2" id="KW-1003">Cell membrane</keyword>
<proteinExistence type="predicted"/>
<evidence type="ECO:0000256" key="6">
    <source>
        <dbReference type="ARBA" id="ARBA00023170"/>
    </source>
</evidence>
<comment type="subcellular location">
    <subcellularLocation>
        <location evidence="1">Cell membrane</location>
        <topology evidence="1">Multi-pass membrane protein</topology>
    </subcellularLocation>
</comment>
<protein>
    <recommendedName>
        <fullName evidence="11">Ionotropic glutamate receptor C-terminal domain-containing protein</fullName>
    </recommendedName>
</protein>
<dbReference type="EMBL" id="OU892277">
    <property type="protein sequence ID" value="CAG9760543.1"/>
    <property type="molecule type" value="Genomic_DNA"/>
</dbReference>
<evidence type="ECO:0000256" key="2">
    <source>
        <dbReference type="ARBA" id="ARBA00022475"/>
    </source>
</evidence>
<dbReference type="SUPFAM" id="SSF53850">
    <property type="entry name" value="Periplasmic binding protein-like II"/>
    <property type="match status" value="1"/>
</dbReference>
<dbReference type="Gene3D" id="1.10.287.70">
    <property type="match status" value="1"/>
</dbReference>
<evidence type="ECO:0000256" key="5">
    <source>
        <dbReference type="ARBA" id="ARBA00023136"/>
    </source>
</evidence>
<gene>
    <name evidence="9" type="ORF">CEUTPL_LOCUS1270</name>
</gene>
<dbReference type="InterPro" id="IPR052192">
    <property type="entry name" value="Insect_Ionotropic_Sensory_Rcpt"/>
</dbReference>
<sequence length="389" mass="45073">MTHHILVSKDWGLEYHPVKKYHKGMLGDLVYGRADVAGTLSYTPNERFEYFKYLICSIRGMSVSFVFRAPSLAYSTNLFALPFDGKVWISCAVVQCICCLVIWIIMKWESSKQAYADYKEIYIENKAEFMDVVLMQIGVVCQMDYYYEPRSLAGKIATFSLLLGFSFIYNAFCAKIVILLQSTADNLYNLRDVYYANFEMGLENTPYNRFFVNNPAKRSDEFLRQLVISRVHSKGKDPNYFTGQEGIKRVQNSFFAFQMEKSAAANLIEASFTNEQKCSVRWIETFFKEDIAHLGAPKNTSYAEYILIGFHKMFETGVYAREHTRSFSKLPKCSKSGIFVSVGLMECYFAFFIFIVGVTLSWIILFVELIIDYYLRPKKNRIFRTIKAQ</sequence>
<name>A0A9N9QIY2_9CUCU</name>
<keyword evidence="10" id="KW-1185">Reference proteome</keyword>
<organism evidence="9 10">
    <name type="scientific">Ceutorhynchus assimilis</name>
    <name type="common">cabbage seed weevil</name>
    <dbReference type="NCBI Taxonomy" id="467358"/>
    <lineage>
        <taxon>Eukaryota</taxon>
        <taxon>Metazoa</taxon>
        <taxon>Ecdysozoa</taxon>
        <taxon>Arthropoda</taxon>
        <taxon>Hexapoda</taxon>
        <taxon>Insecta</taxon>
        <taxon>Pterygota</taxon>
        <taxon>Neoptera</taxon>
        <taxon>Endopterygota</taxon>
        <taxon>Coleoptera</taxon>
        <taxon>Polyphaga</taxon>
        <taxon>Cucujiformia</taxon>
        <taxon>Curculionidae</taxon>
        <taxon>Ceutorhynchinae</taxon>
        <taxon>Ceutorhynchus</taxon>
    </lineage>
</organism>
<evidence type="ECO:0000313" key="10">
    <source>
        <dbReference type="Proteomes" id="UP001152799"/>
    </source>
</evidence>
<evidence type="ECO:0000256" key="7">
    <source>
        <dbReference type="ARBA" id="ARBA00023180"/>
    </source>
</evidence>
<dbReference type="PANTHER" id="PTHR42643:SF33">
    <property type="entry name" value="GLUTAMATE RECEPTOR 2-LIKE PROTEIN"/>
    <property type="match status" value="1"/>
</dbReference>
<feature type="transmembrane region" description="Helical" evidence="8">
    <location>
        <begin position="87"/>
        <end position="106"/>
    </location>
</feature>
<feature type="transmembrane region" description="Helical" evidence="8">
    <location>
        <begin position="348"/>
        <end position="375"/>
    </location>
</feature>
<keyword evidence="6" id="KW-0675">Receptor</keyword>
<accession>A0A9N9QIY2</accession>
<dbReference type="Proteomes" id="UP001152799">
    <property type="component" value="Chromosome 1"/>
</dbReference>
<keyword evidence="5 8" id="KW-0472">Membrane</keyword>